<reference evidence="2" key="1">
    <citation type="submission" date="2014-09" db="EMBL/GenBank/DDBJ databases">
        <authorList>
            <person name="Magalhaes I.L.F."/>
            <person name="Oliveira U."/>
            <person name="Santos F.R."/>
            <person name="Vidigal T.H.D.A."/>
            <person name="Brescovit A.D."/>
            <person name="Santos A.J."/>
        </authorList>
    </citation>
    <scope>NUCLEOTIDE SEQUENCE</scope>
    <source>
        <tissue evidence="2">Shoot tissue taken approximately 20 cm above the soil surface</tissue>
    </source>
</reference>
<protein>
    <submittedName>
        <fullName evidence="2">Uncharacterized protein</fullName>
    </submittedName>
</protein>
<feature type="region of interest" description="Disordered" evidence="1">
    <location>
        <begin position="1"/>
        <end position="32"/>
    </location>
</feature>
<dbReference type="AlphaFoldDB" id="A0A0A9CBK9"/>
<accession>A0A0A9CBK9</accession>
<evidence type="ECO:0000313" key="2">
    <source>
        <dbReference type="EMBL" id="JAD68897.1"/>
    </source>
</evidence>
<dbReference type="EMBL" id="GBRH01228998">
    <property type="protein sequence ID" value="JAD68897.1"/>
    <property type="molecule type" value="Transcribed_RNA"/>
</dbReference>
<proteinExistence type="predicted"/>
<evidence type="ECO:0000256" key="1">
    <source>
        <dbReference type="SAM" id="MobiDB-lite"/>
    </source>
</evidence>
<feature type="compositionally biased region" description="Low complexity" evidence="1">
    <location>
        <begin position="1"/>
        <end position="15"/>
    </location>
</feature>
<organism evidence="2">
    <name type="scientific">Arundo donax</name>
    <name type="common">Giant reed</name>
    <name type="synonym">Donax arundinaceus</name>
    <dbReference type="NCBI Taxonomy" id="35708"/>
    <lineage>
        <taxon>Eukaryota</taxon>
        <taxon>Viridiplantae</taxon>
        <taxon>Streptophyta</taxon>
        <taxon>Embryophyta</taxon>
        <taxon>Tracheophyta</taxon>
        <taxon>Spermatophyta</taxon>
        <taxon>Magnoliopsida</taxon>
        <taxon>Liliopsida</taxon>
        <taxon>Poales</taxon>
        <taxon>Poaceae</taxon>
        <taxon>PACMAD clade</taxon>
        <taxon>Arundinoideae</taxon>
        <taxon>Arundineae</taxon>
        <taxon>Arundo</taxon>
    </lineage>
</organism>
<reference evidence="2" key="2">
    <citation type="journal article" date="2015" name="Data Brief">
        <title>Shoot transcriptome of the giant reed, Arundo donax.</title>
        <authorList>
            <person name="Barrero R.A."/>
            <person name="Guerrero F.D."/>
            <person name="Moolhuijzen P."/>
            <person name="Goolsby J.A."/>
            <person name="Tidwell J."/>
            <person name="Bellgard S.E."/>
            <person name="Bellgard M.I."/>
        </authorList>
    </citation>
    <scope>NUCLEOTIDE SEQUENCE</scope>
    <source>
        <tissue evidence="2">Shoot tissue taken approximately 20 cm above the soil surface</tissue>
    </source>
</reference>
<sequence length="32" mass="3749">MTATNKSRSTNKSTTQPRTRLDQHILHPHMLF</sequence>
<name>A0A0A9CBK9_ARUDO</name>